<reference evidence="3" key="2">
    <citation type="submission" date="2024-01" db="EMBL/GenBank/DDBJ databases">
        <title>Comparative genomics of Cryptococcus and Kwoniella reveals pathogenesis evolution and contrasting modes of karyotype evolution via chromosome fusion or intercentromeric recombination.</title>
        <authorList>
            <person name="Coelho M.A."/>
            <person name="David-Palma M."/>
            <person name="Shea T."/>
            <person name="Bowers K."/>
            <person name="McGinley-Smith S."/>
            <person name="Mohammad A.W."/>
            <person name="Gnirke A."/>
            <person name="Yurkov A.M."/>
            <person name="Nowrousian M."/>
            <person name="Sun S."/>
            <person name="Cuomo C.A."/>
            <person name="Heitman J."/>
        </authorList>
    </citation>
    <scope>NUCLEOTIDE SEQUENCE</scope>
    <source>
        <strain evidence="3">CBS 12478</strain>
    </source>
</reference>
<sequence>MTGASSIGFVTIASLAASLVGAEQVLYEVQNAVGTVYYNIGDVTCPAYNLVNQLATSGCEQNGPTQEQLATNRIVAMNQTWMEGDKSAWCGKEVRVYMPDGSQVEFDEPLVLWDTCAECANQVRVDFDVSQYLKIDPVGCETNQEREQYQPGINPTGLTVRVMDNQIWAPAPGSDLYSPTSASTLYTGGVYNFPSSGVFSLNPWGTTVSRGTDGKGTVVKVAAGTTSSGTGDSLASTTGTTGYGSATTTNDAVAATTAATGSISAPTMTTPPSQTTMFATGAQSSSFISLQQAVAPEPGSSASLDSSSSESSVPSDVSSDENDQASTSSTSALDSDTPSALSSSDAIRITTTPASDSSDSSDSSPPTSSHIAGDMAATAASSTDITSSASGSDTGSATCSDGGKTYTAGIHICQGNQLMICGNTKSGSDDVDWILQNNCPGECSVDACGIIACH</sequence>
<evidence type="ECO:0008006" key="5">
    <source>
        <dbReference type="Google" id="ProtNLM"/>
    </source>
</evidence>
<dbReference type="AlphaFoldDB" id="A0AAJ8LDB4"/>
<keyword evidence="2" id="KW-0732">Signal</keyword>
<keyword evidence="4" id="KW-1185">Reference proteome</keyword>
<evidence type="ECO:0000313" key="3">
    <source>
        <dbReference type="EMBL" id="WWD16963.1"/>
    </source>
</evidence>
<accession>A0AAJ8LDB4</accession>
<feature type="region of interest" description="Disordered" evidence="1">
    <location>
        <begin position="223"/>
        <end position="247"/>
    </location>
</feature>
<feature type="signal peptide" evidence="2">
    <location>
        <begin position="1"/>
        <end position="22"/>
    </location>
</feature>
<feature type="compositionally biased region" description="Polar residues" evidence="1">
    <location>
        <begin position="224"/>
        <end position="234"/>
    </location>
</feature>
<feature type="compositionally biased region" description="Low complexity" evidence="1">
    <location>
        <begin position="324"/>
        <end position="340"/>
    </location>
</feature>
<dbReference type="RefSeq" id="XP_065823040.1">
    <property type="nucleotide sequence ID" value="XM_065966968.1"/>
</dbReference>
<gene>
    <name evidence="3" type="ORF">CI109_101395</name>
</gene>
<dbReference type="GeneID" id="43590388"/>
<evidence type="ECO:0000256" key="1">
    <source>
        <dbReference type="SAM" id="MobiDB-lite"/>
    </source>
</evidence>
<feature type="compositionally biased region" description="Low complexity" evidence="1">
    <location>
        <begin position="235"/>
        <end position="247"/>
    </location>
</feature>
<dbReference type="EMBL" id="CP144053">
    <property type="protein sequence ID" value="WWD16963.1"/>
    <property type="molecule type" value="Genomic_DNA"/>
</dbReference>
<feature type="region of interest" description="Disordered" evidence="1">
    <location>
        <begin position="291"/>
        <end position="398"/>
    </location>
</feature>
<reference evidence="3" key="1">
    <citation type="submission" date="2017-08" db="EMBL/GenBank/DDBJ databases">
        <authorList>
            <person name="Cuomo C."/>
            <person name="Billmyre B."/>
            <person name="Heitman J."/>
        </authorList>
    </citation>
    <scope>NUCLEOTIDE SEQUENCE</scope>
    <source>
        <strain evidence="3">CBS 12478</strain>
    </source>
</reference>
<feature type="chain" id="PRO_5042525588" description="Expansin-like EG45 domain-containing protein" evidence="2">
    <location>
        <begin position="23"/>
        <end position="454"/>
    </location>
</feature>
<dbReference type="Proteomes" id="UP000322225">
    <property type="component" value="Chromosome 3"/>
</dbReference>
<organism evidence="3 4">
    <name type="scientific">Kwoniella shandongensis</name>
    <dbReference type="NCBI Taxonomy" id="1734106"/>
    <lineage>
        <taxon>Eukaryota</taxon>
        <taxon>Fungi</taxon>
        <taxon>Dikarya</taxon>
        <taxon>Basidiomycota</taxon>
        <taxon>Agaricomycotina</taxon>
        <taxon>Tremellomycetes</taxon>
        <taxon>Tremellales</taxon>
        <taxon>Cryptococcaceae</taxon>
        <taxon>Kwoniella</taxon>
    </lineage>
</organism>
<feature type="compositionally biased region" description="Low complexity" evidence="1">
    <location>
        <begin position="296"/>
        <end position="317"/>
    </location>
</feature>
<protein>
    <recommendedName>
        <fullName evidence="5">Expansin-like EG45 domain-containing protein</fullName>
    </recommendedName>
</protein>
<name>A0AAJ8LDB4_9TREE</name>
<feature type="compositionally biased region" description="Low complexity" evidence="1">
    <location>
        <begin position="350"/>
        <end position="398"/>
    </location>
</feature>
<proteinExistence type="predicted"/>
<evidence type="ECO:0000313" key="4">
    <source>
        <dbReference type="Proteomes" id="UP000322225"/>
    </source>
</evidence>
<dbReference type="KEGG" id="ksn:43590388"/>
<evidence type="ECO:0000256" key="2">
    <source>
        <dbReference type="SAM" id="SignalP"/>
    </source>
</evidence>